<dbReference type="GeneID" id="32689683"/>
<organism evidence="7 8">
    <name type="scientific">Gordonia terrae</name>
    <dbReference type="NCBI Taxonomy" id="2055"/>
    <lineage>
        <taxon>Bacteria</taxon>
        <taxon>Bacillati</taxon>
        <taxon>Actinomycetota</taxon>
        <taxon>Actinomycetes</taxon>
        <taxon>Mycobacteriales</taxon>
        <taxon>Gordoniaceae</taxon>
        <taxon>Gordonia</taxon>
    </lineage>
</organism>
<name>A0AAD0KCS1_9ACTN</name>
<keyword evidence="3" id="KW-0378">Hydrolase</keyword>
<dbReference type="SUPFAM" id="SSF56563">
    <property type="entry name" value="Major capsid protein gp5"/>
    <property type="match status" value="1"/>
</dbReference>
<dbReference type="Pfam" id="PF04586">
    <property type="entry name" value="Peptidase_S78"/>
    <property type="match status" value="1"/>
</dbReference>
<feature type="coiled-coil region" evidence="4">
    <location>
        <begin position="203"/>
        <end position="230"/>
    </location>
</feature>
<evidence type="ECO:0000256" key="1">
    <source>
        <dbReference type="ARBA" id="ARBA00022612"/>
    </source>
</evidence>
<dbReference type="EMBL" id="CP029604">
    <property type="protein sequence ID" value="AWO85144.1"/>
    <property type="molecule type" value="Genomic_DNA"/>
</dbReference>
<gene>
    <name evidence="7" type="ORF">DLJ61_17955</name>
</gene>
<dbReference type="AlphaFoldDB" id="A0AAD0KCS1"/>
<evidence type="ECO:0000313" key="7">
    <source>
        <dbReference type="EMBL" id="AWO85144.1"/>
    </source>
</evidence>
<evidence type="ECO:0000313" key="8">
    <source>
        <dbReference type="Proteomes" id="UP000247118"/>
    </source>
</evidence>
<evidence type="ECO:0000259" key="6">
    <source>
        <dbReference type="Pfam" id="PF05065"/>
    </source>
</evidence>
<dbReference type="KEGG" id="gta:BCM27_17765"/>
<dbReference type="GO" id="GO:0006508">
    <property type="term" value="P:proteolysis"/>
    <property type="evidence" value="ECO:0007669"/>
    <property type="project" value="UniProtKB-KW"/>
</dbReference>
<keyword evidence="4" id="KW-0175">Coiled coil</keyword>
<accession>A0AAD0KCS1</accession>
<dbReference type="Gene3D" id="3.30.2320.10">
    <property type="entry name" value="hypothetical protein PF0899 domain"/>
    <property type="match status" value="1"/>
</dbReference>
<evidence type="ECO:0000256" key="3">
    <source>
        <dbReference type="ARBA" id="ARBA00022801"/>
    </source>
</evidence>
<feature type="domain" description="Prohead serine protease" evidence="5">
    <location>
        <begin position="21"/>
        <end position="158"/>
    </location>
</feature>
<dbReference type="Pfam" id="PF05065">
    <property type="entry name" value="Phage_capsid"/>
    <property type="match status" value="1"/>
</dbReference>
<evidence type="ECO:0000259" key="5">
    <source>
        <dbReference type="Pfam" id="PF04586"/>
    </source>
</evidence>
<sequence>MHVLHKNYELSGLKTAGLADGEFIGWASTYGNIDAQGDRVVKGAFAASVKSITDGDVTPVLWEHKSDDPRMQVGQIKSAEETDEGLRVHVALDLDTETGRAAYKAVKSRRVKSLSIGYGVLQATKATDGAQELKSLDLVEVSLVARPANDRATITASKAADKAGTPALVKARKAAAEFTAADETTDKDDTDETAEMTVGERLVASLESALADAQALIDAAEAEGRDLTEAEADAVEKAHYRARLDKRDLEAWEKSTPSLRHGTQHLADVIHGKSTEAEFTARWGTSDAPAEALTKSVPDSKFIRKTKKHKEIQTMETQDQFLTLGAGRKAFAATIANKMTGADTENAFQGGGMGTKALTTSGQAITDVPIRPDVIPTGRPATSLLDVIPTITRPVPTWRYLRQNARALNAAPVAEGDLKPVSEVGTQTIESGAVVIAHLSEPVGKFILEDAPGLQRFAAEELVFGLDRAVEAQVLAGDGTGENLTGILATSGLQVQTFESSAIVSIRKALTKAEAAGYVPTVAVLRPEAWEEIELTATSADAIAFRGVPIDLTERKIWGLRVVLSTALPVKTGLVLDPAAASIDIVGRRIDIEWSAEAGELFQRNQLQARVEGRFGLSVYQPAAIYRVATAA</sequence>
<dbReference type="InterPro" id="IPR054612">
    <property type="entry name" value="Phage_capsid-like_C"/>
</dbReference>
<dbReference type="RefSeq" id="WP_004023670.1">
    <property type="nucleotide sequence ID" value="NZ_CABEIC010000002.1"/>
</dbReference>
<dbReference type="InterPro" id="IPR006433">
    <property type="entry name" value="Prohead_protease"/>
</dbReference>
<dbReference type="Gene3D" id="3.30.2400.10">
    <property type="entry name" value="Major capsid protein gp5"/>
    <property type="match status" value="1"/>
</dbReference>
<keyword evidence="1" id="KW-1188">Viral release from host cell</keyword>
<proteinExistence type="predicted"/>
<dbReference type="GO" id="GO:0008233">
    <property type="term" value="F:peptidase activity"/>
    <property type="evidence" value="ECO:0007669"/>
    <property type="project" value="UniProtKB-KW"/>
</dbReference>
<feature type="domain" description="Phage capsid-like C-terminal" evidence="6">
    <location>
        <begin position="372"/>
        <end position="626"/>
    </location>
</feature>
<protein>
    <submittedName>
        <fullName evidence="7">HK97 family phage prohead protease</fullName>
    </submittedName>
</protein>
<keyword evidence="2 7" id="KW-0645">Protease</keyword>
<dbReference type="Proteomes" id="UP000247118">
    <property type="component" value="Chromosome"/>
</dbReference>
<evidence type="ECO:0000256" key="4">
    <source>
        <dbReference type="SAM" id="Coils"/>
    </source>
</evidence>
<dbReference type="InterPro" id="IPR054613">
    <property type="entry name" value="Peptidase_S78_dom"/>
</dbReference>
<reference evidence="7 8" key="1">
    <citation type="submission" date="2018-05" db="EMBL/GenBank/DDBJ databases">
        <title>Complete genome sequence of Gordonia terrae NRRL B-16283.</title>
        <authorList>
            <person name="Garlena R.A."/>
            <person name="Russell D.A."/>
            <person name="Hatfull G.F."/>
        </authorList>
    </citation>
    <scope>NUCLEOTIDE SEQUENCE [LARGE SCALE GENOMIC DNA]</scope>
    <source>
        <strain evidence="7 8">NRRL B-16283</strain>
    </source>
</reference>
<evidence type="ECO:0000256" key="2">
    <source>
        <dbReference type="ARBA" id="ARBA00022670"/>
    </source>
</evidence>
<dbReference type="NCBIfam" id="TIGR01543">
    <property type="entry name" value="proheadase_HK97"/>
    <property type="match status" value="1"/>
</dbReference>